<dbReference type="VEuPathDB" id="FungiDB:AB675_3270"/>
<keyword evidence="3" id="KW-1185">Reference proteome</keyword>
<dbReference type="InterPro" id="IPR029058">
    <property type="entry name" value="AB_hydrolase_fold"/>
</dbReference>
<gene>
    <name evidence="2" type="ORF">AB675_3270</name>
</gene>
<organism evidence="2 3">
    <name type="scientific">Cyphellophora attinorum</name>
    <dbReference type="NCBI Taxonomy" id="1664694"/>
    <lineage>
        <taxon>Eukaryota</taxon>
        <taxon>Fungi</taxon>
        <taxon>Dikarya</taxon>
        <taxon>Ascomycota</taxon>
        <taxon>Pezizomycotina</taxon>
        <taxon>Eurotiomycetes</taxon>
        <taxon>Chaetothyriomycetidae</taxon>
        <taxon>Chaetothyriales</taxon>
        <taxon>Cyphellophoraceae</taxon>
        <taxon>Cyphellophora</taxon>
    </lineage>
</organism>
<dbReference type="Proteomes" id="UP000038010">
    <property type="component" value="Unassembled WGS sequence"/>
</dbReference>
<dbReference type="RefSeq" id="XP_017999717.1">
    <property type="nucleotide sequence ID" value="XM_018143305.1"/>
</dbReference>
<accession>A0A0N1NYG3</accession>
<dbReference type="EMBL" id="LFJN01000014">
    <property type="protein sequence ID" value="KPI39754.1"/>
    <property type="molecule type" value="Genomic_DNA"/>
</dbReference>
<name>A0A0N1NYG3_9EURO</name>
<feature type="region of interest" description="Disordered" evidence="1">
    <location>
        <begin position="205"/>
        <end position="233"/>
    </location>
</feature>
<dbReference type="OrthoDB" id="10260961at2759"/>
<dbReference type="GeneID" id="28735185"/>
<protein>
    <recommendedName>
        <fullName evidence="4">AB hydrolase-1 domain-containing protein</fullName>
    </recommendedName>
</protein>
<dbReference type="STRING" id="1664694.A0A0N1NYG3"/>
<dbReference type="PANTHER" id="PTHR42103">
    <property type="entry name" value="ALPHA/BETA-HYDROLASES SUPERFAMILY PROTEIN"/>
    <property type="match status" value="1"/>
</dbReference>
<dbReference type="SUPFAM" id="SSF53474">
    <property type="entry name" value="alpha/beta-Hydrolases"/>
    <property type="match status" value="1"/>
</dbReference>
<reference evidence="2 3" key="1">
    <citation type="submission" date="2015-06" db="EMBL/GenBank/DDBJ databases">
        <title>Draft genome of the ant-associated black yeast Phialophora attae CBS 131958.</title>
        <authorList>
            <person name="Moreno L.F."/>
            <person name="Stielow B.J."/>
            <person name="de Hoog S."/>
            <person name="Vicente V.A."/>
            <person name="Weiss V.A."/>
            <person name="de Vries M."/>
            <person name="Cruz L.M."/>
            <person name="Souza E.M."/>
        </authorList>
    </citation>
    <scope>NUCLEOTIDE SEQUENCE [LARGE SCALE GENOMIC DNA]</scope>
    <source>
        <strain evidence="2 3">CBS 131958</strain>
    </source>
</reference>
<dbReference type="AlphaFoldDB" id="A0A0N1NYG3"/>
<comment type="caution">
    <text evidence="2">The sequence shown here is derived from an EMBL/GenBank/DDBJ whole genome shotgun (WGS) entry which is preliminary data.</text>
</comment>
<evidence type="ECO:0000256" key="1">
    <source>
        <dbReference type="SAM" id="MobiDB-lite"/>
    </source>
</evidence>
<evidence type="ECO:0008006" key="4">
    <source>
        <dbReference type="Google" id="ProtNLM"/>
    </source>
</evidence>
<dbReference type="PANTHER" id="PTHR42103:SF2">
    <property type="entry name" value="AB HYDROLASE-1 DOMAIN-CONTAINING PROTEIN"/>
    <property type="match status" value="1"/>
</dbReference>
<evidence type="ECO:0000313" key="2">
    <source>
        <dbReference type="EMBL" id="KPI39754.1"/>
    </source>
</evidence>
<sequence length="423" mass="46116">MTLPQPTSTFTVPSLHDDLELDCRIYYPRYRHGENDQQGKQFFGWTFAIVAHPYASLGGSFDDGVVASVGSMLLQQGIVLGTFNFRGAGDSPGRVSWTGRAELADYVSLYGFMLCLANAVVSATYAADSATPTSAPAQQPPARAPTLILGGYSYGSLIASCLPSYEIVNSIFAQAGPGSTEAEIRSRADKAGRDLSAYFAMSRSGSIGRGRPSLRVSDIDSSPKRNVAMGGYDSSEVASRRISRDSSRVSFDGEKVRRSLDRVGQRIRAQVSSSERDSPAELHTPTVESPRELHSPAGEELVKVQTVYLLISPLLGSVSLATTMFSRPTFELRDRKTGRVRIKDTLRQEDKLVDRKTCIVFGTKDVFVAERKARKWAEGLSARNRQVSWSQIEGAGHFWIEKGAMDGLLRVVQAWLPSIADGS</sequence>
<evidence type="ECO:0000313" key="3">
    <source>
        <dbReference type="Proteomes" id="UP000038010"/>
    </source>
</evidence>
<proteinExistence type="predicted"/>
<dbReference type="Gene3D" id="3.40.50.1820">
    <property type="entry name" value="alpha/beta hydrolase"/>
    <property type="match status" value="2"/>
</dbReference>
<feature type="region of interest" description="Disordered" evidence="1">
    <location>
        <begin position="264"/>
        <end position="295"/>
    </location>
</feature>